<name>A0A4Y2D7X3_ARAVE</name>
<sequence length="88" mass="10292">MDRMRWANCLATIISRPHSILTLVDFFFWSCDKVKVYLRAIRDVEDLLDSITAAITTVTTVMLQRTWLELDYRLDILRAIKGAHVEVH</sequence>
<dbReference type="Proteomes" id="UP000499080">
    <property type="component" value="Unassembled WGS sequence"/>
</dbReference>
<comment type="caution">
    <text evidence="1">The sequence shown here is derived from an EMBL/GenBank/DDBJ whole genome shotgun (WGS) entry which is preliminary data.</text>
</comment>
<dbReference type="OrthoDB" id="7922405at2759"/>
<dbReference type="AlphaFoldDB" id="A0A4Y2D7X3"/>
<protein>
    <submittedName>
        <fullName evidence="1">Uncharacterized protein</fullName>
    </submittedName>
</protein>
<dbReference type="Gene3D" id="3.30.420.10">
    <property type="entry name" value="Ribonuclease H-like superfamily/Ribonuclease H"/>
    <property type="match status" value="1"/>
</dbReference>
<dbReference type="EMBL" id="BGPR01000312">
    <property type="protein sequence ID" value="GBM12349.1"/>
    <property type="molecule type" value="Genomic_DNA"/>
</dbReference>
<evidence type="ECO:0000313" key="1">
    <source>
        <dbReference type="EMBL" id="GBM12349.1"/>
    </source>
</evidence>
<accession>A0A4Y2D7X3</accession>
<organism evidence="1 2">
    <name type="scientific">Araneus ventricosus</name>
    <name type="common">Orbweaver spider</name>
    <name type="synonym">Epeira ventricosa</name>
    <dbReference type="NCBI Taxonomy" id="182803"/>
    <lineage>
        <taxon>Eukaryota</taxon>
        <taxon>Metazoa</taxon>
        <taxon>Ecdysozoa</taxon>
        <taxon>Arthropoda</taxon>
        <taxon>Chelicerata</taxon>
        <taxon>Arachnida</taxon>
        <taxon>Araneae</taxon>
        <taxon>Araneomorphae</taxon>
        <taxon>Entelegynae</taxon>
        <taxon>Araneoidea</taxon>
        <taxon>Araneidae</taxon>
        <taxon>Araneus</taxon>
    </lineage>
</organism>
<proteinExistence type="predicted"/>
<keyword evidence="2" id="KW-1185">Reference proteome</keyword>
<evidence type="ECO:0000313" key="2">
    <source>
        <dbReference type="Proteomes" id="UP000499080"/>
    </source>
</evidence>
<dbReference type="GO" id="GO:0003676">
    <property type="term" value="F:nucleic acid binding"/>
    <property type="evidence" value="ECO:0007669"/>
    <property type="project" value="InterPro"/>
</dbReference>
<reference evidence="1 2" key="1">
    <citation type="journal article" date="2019" name="Sci. Rep.">
        <title>Orb-weaving spider Araneus ventricosus genome elucidates the spidroin gene catalogue.</title>
        <authorList>
            <person name="Kono N."/>
            <person name="Nakamura H."/>
            <person name="Ohtoshi R."/>
            <person name="Moran D.A.P."/>
            <person name="Shinohara A."/>
            <person name="Yoshida Y."/>
            <person name="Fujiwara M."/>
            <person name="Mori M."/>
            <person name="Tomita M."/>
            <person name="Arakawa K."/>
        </authorList>
    </citation>
    <scope>NUCLEOTIDE SEQUENCE [LARGE SCALE GENOMIC DNA]</scope>
</reference>
<gene>
    <name evidence="1" type="ORF">AVEN_116787_1</name>
</gene>
<dbReference type="InterPro" id="IPR036397">
    <property type="entry name" value="RNaseH_sf"/>
</dbReference>